<sequence length="74" mass="8438">MVNKRKSPMTMILLAIALLGQLSSTQETTSLQCFDLDENQRVCIGEEETLSASEPVDKFPIIKEEVEKITYRYI</sequence>
<comment type="caution">
    <text evidence="2">The sequence shown here is derived from an EMBL/GenBank/DDBJ whole genome shotgun (WGS) entry which is preliminary data.</text>
</comment>
<evidence type="ECO:0000313" key="2">
    <source>
        <dbReference type="EMBL" id="OGG41477.1"/>
    </source>
</evidence>
<gene>
    <name evidence="2" type="ORF">A2837_03140</name>
</gene>
<feature type="chain" id="PRO_5009523183" evidence="1">
    <location>
        <begin position="26"/>
        <end position="74"/>
    </location>
</feature>
<dbReference type="STRING" id="1798475.A2837_03140"/>
<dbReference type="Proteomes" id="UP000176322">
    <property type="component" value="Unassembled WGS sequence"/>
</dbReference>
<dbReference type="AlphaFoldDB" id="A0A1F6BY84"/>
<evidence type="ECO:0000313" key="3">
    <source>
        <dbReference type="Proteomes" id="UP000176322"/>
    </source>
</evidence>
<organism evidence="2 3">
    <name type="scientific">Candidatus Kaiserbacteria bacterium RIFCSPHIGHO2_01_FULL_46_22</name>
    <dbReference type="NCBI Taxonomy" id="1798475"/>
    <lineage>
        <taxon>Bacteria</taxon>
        <taxon>Candidatus Kaiseribacteriota</taxon>
    </lineage>
</organism>
<keyword evidence="1" id="KW-0732">Signal</keyword>
<protein>
    <submittedName>
        <fullName evidence="2">Uncharacterized protein</fullName>
    </submittedName>
</protein>
<feature type="signal peptide" evidence="1">
    <location>
        <begin position="1"/>
        <end position="25"/>
    </location>
</feature>
<reference evidence="2 3" key="1">
    <citation type="journal article" date="2016" name="Nat. Commun.">
        <title>Thousands of microbial genomes shed light on interconnected biogeochemical processes in an aquifer system.</title>
        <authorList>
            <person name="Anantharaman K."/>
            <person name="Brown C.T."/>
            <person name="Hug L.A."/>
            <person name="Sharon I."/>
            <person name="Castelle C.J."/>
            <person name="Probst A.J."/>
            <person name="Thomas B.C."/>
            <person name="Singh A."/>
            <person name="Wilkins M.J."/>
            <person name="Karaoz U."/>
            <person name="Brodie E.L."/>
            <person name="Williams K.H."/>
            <person name="Hubbard S.S."/>
            <person name="Banfield J.F."/>
        </authorList>
    </citation>
    <scope>NUCLEOTIDE SEQUENCE [LARGE SCALE GENOMIC DNA]</scope>
</reference>
<accession>A0A1F6BY84</accession>
<name>A0A1F6BY84_9BACT</name>
<proteinExistence type="predicted"/>
<dbReference type="EMBL" id="MFKO01000008">
    <property type="protein sequence ID" value="OGG41477.1"/>
    <property type="molecule type" value="Genomic_DNA"/>
</dbReference>
<evidence type="ECO:0000256" key="1">
    <source>
        <dbReference type="SAM" id="SignalP"/>
    </source>
</evidence>